<keyword evidence="2" id="KW-0067">ATP-binding</keyword>
<sequence>MTTEMESVLKVGEVCEVNGKTITIRVYKNKNLSDLFYNGTIIRNVSVGSFIEIKKGFTSLIGKIDGEKLIEDRNATLTSNESTSPIYQRFLTISLSGYINRSNKFVGGTAELPLIGNEAYILTDDKITTVHNVGTATKNQSIEIAETHIDKMPISLPIDGLLNTHMAIFGNTGSGKSNTLTAIYKSAYQKLESTLGNEKFNQRCKFILFDFNGEYTAENCITNKKKVYELTTRTSDGQKLPLSGDGILDIEVISIICEATEKTQKPLLERALRKYKSAKSSNNSEAYVKGILRNQVKKTLLLADKPKITTVIGYFRSVFNNADNLESDIIIYSNNGQVKLLPPKPIESQGYIDNDNSPNIINTNLYSNTNTFQLEANEFNNFIKFVYIQLIEDLLYDRVTNDHVKPVLGKLKQKKKHIEKVLSFNGGDFWDGTNFVVISLDKVNIDIKKLLPLLVAKTVYDEKKESRGSMSLNIIIDEAHNILSNESFRETEAWKDHRLETFEEIIKEGRKFGTFLTISSQRPNDISHTITSQAHNYFIHRLVNERDLHSISRAVSYIDSITEESIPTLPTGVCIFSGVSTQIPLKLRINELSENEQPHSNTFEFFKEPENETAMPRIEFNENIFDVPF</sequence>
<dbReference type="InterPro" id="IPR027417">
    <property type="entry name" value="P-loop_NTPase"/>
</dbReference>
<dbReference type="PANTHER" id="PTHR42957:SF1">
    <property type="entry name" value="HELICASE MJ1565-RELATED"/>
    <property type="match status" value="1"/>
</dbReference>
<keyword evidence="2" id="KW-0547">Nucleotide-binding</keyword>
<protein>
    <submittedName>
        <fullName evidence="2">ATP-binding protein</fullName>
    </submittedName>
</protein>
<dbReference type="EMBL" id="JAUEOZ010000001">
    <property type="protein sequence ID" value="MDN2480450.1"/>
    <property type="molecule type" value="Genomic_DNA"/>
</dbReference>
<dbReference type="InterPro" id="IPR002789">
    <property type="entry name" value="HerA_central"/>
</dbReference>
<comment type="caution">
    <text evidence="2">The sequence shown here is derived from an EMBL/GenBank/DDBJ whole genome shotgun (WGS) entry which is preliminary data.</text>
</comment>
<organism evidence="2 3">
    <name type="scientific">Vibrio agarivorans</name>
    <dbReference type="NCBI Taxonomy" id="153622"/>
    <lineage>
        <taxon>Bacteria</taxon>
        <taxon>Pseudomonadati</taxon>
        <taxon>Pseudomonadota</taxon>
        <taxon>Gammaproteobacteria</taxon>
        <taxon>Vibrionales</taxon>
        <taxon>Vibrionaceae</taxon>
        <taxon>Vibrio</taxon>
    </lineage>
</organism>
<evidence type="ECO:0000259" key="1">
    <source>
        <dbReference type="Pfam" id="PF01935"/>
    </source>
</evidence>
<dbReference type="InterPro" id="IPR008571">
    <property type="entry name" value="HerA-like"/>
</dbReference>
<dbReference type="SUPFAM" id="SSF52540">
    <property type="entry name" value="P-loop containing nucleoside triphosphate hydrolases"/>
    <property type="match status" value="1"/>
</dbReference>
<dbReference type="Gene3D" id="3.40.50.300">
    <property type="entry name" value="P-loop containing nucleotide triphosphate hydrolases"/>
    <property type="match status" value="2"/>
</dbReference>
<dbReference type="PANTHER" id="PTHR42957">
    <property type="entry name" value="HELICASE MJ1565-RELATED"/>
    <property type="match status" value="1"/>
</dbReference>
<dbReference type="RefSeq" id="WP_289960691.1">
    <property type="nucleotide sequence ID" value="NZ_JAUEOZ010000001.1"/>
</dbReference>
<accession>A0ABT7XXF5</accession>
<evidence type="ECO:0000313" key="3">
    <source>
        <dbReference type="Proteomes" id="UP001169719"/>
    </source>
</evidence>
<feature type="domain" description="Helicase HerA central" evidence="1">
    <location>
        <begin position="150"/>
        <end position="363"/>
    </location>
</feature>
<keyword evidence="3" id="KW-1185">Reference proteome</keyword>
<dbReference type="Pfam" id="PF01935">
    <property type="entry name" value="DUF87"/>
    <property type="match status" value="1"/>
</dbReference>
<reference evidence="2" key="1">
    <citation type="submission" date="2024-05" db="EMBL/GenBank/DDBJ databases">
        <title>Genome Sequences of Four Agar- Degrading Marine Bacteria.</title>
        <authorList>
            <person name="Phillips E.K."/>
            <person name="Shaffer J.C."/>
            <person name="Henson M.W."/>
            <person name="Temperton B."/>
            <person name="Thrash C.J."/>
            <person name="Martin M.O."/>
        </authorList>
    </citation>
    <scope>NUCLEOTIDE SEQUENCE</scope>
    <source>
        <strain evidence="2">EKP203</strain>
    </source>
</reference>
<proteinExistence type="predicted"/>
<dbReference type="Proteomes" id="UP001169719">
    <property type="component" value="Unassembled WGS sequence"/>
</dbReference>
<evidence type="ECO:0000313" key="2">
    <source>
        <dbReference type="EMBL" id="MDN2480450.1"/>
    </source>
</evidence>
<name>A0ABT7XXF5_9VIBR</name>
<dbReference type="GO" id="GO:0005524">
    <property type="term" value="F:ATP binding"/>
    <property type="evidence" value="ECO:0007669"/>
    <property type="project" value="UniProtKB-KW"/>
</dbReference>
<gene>
    <name evidence="2" type="ORF">QWJ08_03430</name>
</gene>